<sequence>MRRFCRNSFLRWMPDYNRNKRLNCIKITRIVQKINKSSAYTRTFRGHNEDGPDTVVRMLGSDRLGERKTMMREETTIAFMRGSIARLNKKRLIGSIYSESKGSVKVELIVEPVAVLLIS</sequence>
<protein>
    <submittedName>
        <fullName evidence="1">Uncharacterized protein</fullName>
    </submittedName>
</protein>
<dbReference type="OrthoDB" id="10273126at2759"/>
<name>A0A9P6XKJ2_RHIOR</name>
<dbReference type="Proteomes" id="UP000716291">
    <property type="component" value="Unassembled WGS sequence"/>
</dbReference>
<evidence type="ECO:0000313" key="1">
    <source>
        <dbReference type="EMBL" id="KAG1315717.1"/>
    </source>
</evidence>
<gene>
    <name evidence="1" type="ORF">G6F64_000434</name>
</gene>
<dbReference type="AlphaFoldDB" id="A0A9P6XKJ2"/>
<proteinExistence type="predicted"/>
<accession>A0A9P6XKJ2</accession>
<keyword evidence="2" id="KW-1185">Reference proteome</keyword>
<comment type="caution">
    <text evidence="1">The sequence shown here is derived from an EMBL/GenBank/DDBJ whole genome shotgun (WGS) entry which is preliminary data.</text>
</comment>
<dbReference type="EMBL" id="JAANQT010000026">
    <property type="protein sequence ID" value="KAG1315717.1"/>
    <property type="molecule type" value="Genomic_DNA"/>
</dbReference>
<evidence type="ECO:0000313" key="2">
    <source>
        <dbReference type="Proteomes" id="UP000716291"/>
    </source>
</evidence>
<organism evidence="1 2">
    <name type="scientific">Rhizopus oryzae</name>
    <name type="common">Mucormycosis agent</name>
    <name type="synonym">Rhizopus arrhizus var. delemar</name>
    <dbReference type="NCBI Taxonomy" id="64495"/>
    <lineage>
        <taxon>Eukaryota</taxon>
        <taxon>Fungi</taxon>
        <taxon>Fungi incertae sedis</taxon>
        <taxon>Mucoromycota</taxon>
        <taxon>Mucoromycotina</taxon>
        <taxon>Mucoromycetes</taxon>
        <taxon>Mucorales</taxon>
        <taxon>Mucorineae</taxon>
        <taxon>Rhizopodaceae</taxon>
        <taxon>Rhizopus</taxon>
    </lineage>
</organism>
<reference evidence="1" key="1">
    <citation type="journal article" date="2020" name="Microb. Genom.">
        <title>Genetic diversity of clinical and environmental Mucorales isolates obtained from an investigation of mucormycosis cases among solid organ transplant recipients.</title>
        <authorList>
            <person name="Nguyen M.H."/>
            <person name="Kaul D."/>
            <person name="Muto C."/>
            <person name="Cheng S.J."/>
            <person name="Richter R.A."/>
            <person name="Bruno V.M."/>
            <person name="Liu G."/>
            <person name="Beyhan S."/>
            <person name="Sundermann A.J."/>
            <person name="Mounaud S."/>
            <person name="Pasculle A.W."/>
            <person name="Nierman W.C."/>
            <person name="Driscoll E."/>
            <person name="Cumbie R."/>
            <person name="Clancy C.J."/>
            <person name="Dupont C.L."/>
        </authorList>
    </citation>
    <scope>NUCLEOTIDE SEQUENCE</scope>
    <source>
        <strain evidence="1">GL11</strain>
    </source>
</reference>